<feature type="compositionally biased region" description="Basic and acidic residues" evidence="10">
    <location>
        <begin position="1164"/>
        <end position="1174"/>
    </location>
</feature>
<evidence type="ECO:0000256" key="7">
    <source>
        <dbReference type="ARBA" id="ARBA00023014"/>
    </source>
</evidence>
<reference evidence="12 13" key="1">
    <citation type="submission" date="2022-12" db="EMBL/GenBank/DDBJ databases">
        <title>Chromosome-scale assembly of the Ensete ventricosum genome.</title>
        <authorList>
            <person name="Dussert Y."/>
            <person name="Stocks J."/>
            <person name="Wendawek A."/>
            <person name="Woldeyes F."/>
            <person name="Nichols R.A."/>
            <person name="Borrell J.S."/>
        </authorList>
    </citation>
    <scope>NUCLEOTIDE SEQUENCE [LARGE SCALE GENOMIC DNA]</scope>
    <source>
        <strain evidence="13">cv. Maze</strain>
        <tissue evidence="12">Seeds</tissue>
    </source>
</reference>
<keyword evidence="9" id="KW-0539">Nucleus</keyword>
<dbReference type="PANTHER" id="PTHR46213:SF13">
    <property type="entry name" value="DEMETER-LIKE PROTEIN 2-RELATED"/>
    <property type="match status" value="1"/>
</dbReference>
<feature type="compositionally biased region" description="Polar residues" evidence="10">
    <location>
        <begin position="360"/>
        <end position="376"/>
    </location>
</feature>
<evidence type="ECO:0000256" key="4">
    <source>
        <dbReference type="ARBA" id="ARBA00022485"/>
    </source>
</evidence>
<evidence type="ECO:0000256" key="8">
    <source>
        <dbReference type="ARBA" id="ARBA00023125"/>
    </source>
</evidence>
<keyword evidence="13" id="KW-1185">Reference proteome</keyword>
<dbReference type="GO" id="GO:0051747">
    <property type="term" value="F:cytosine C-5 DNA demethylase activity"/>
    <property type="evidence" value="ECO:0007669"/>
    <property type="project" value="UniProtKB-ARBA"/>
</dbReference>
<gene>
    <name evidence="12" type="ORF">OPV22_015100</name>
</gene>
<keyword evidence="8" id="KW-0238">DNA-binding</keyword>
<evidence type="ECO:0000256" key="2">
    <source>
        <dbReference type="ARBA" id="ARBA00004123"/>
    </source>
</evidence>
<evidence type="ECO:0000313" key="13">
    <source>
        <dbReference type="Proteomes" id="UP001222027"/>
    </source>
</evidence>
<dbReference type="InterPro" id="IPR003651">
    <property type="entry name" value="Endonuclease3_FeS-loop_motif"/>
</dbReference>
<protein>
    <recommendedName>
        <fullName evidence="11">HhH-GPD domain-containing protein</fullName>
    </recommendedName>
</protein>
<dbReference type="GO" id="GO:0006284">
    <property type="term" value="P:base-excision repair"/>
    <property type="evidence" value="ECO:0007669"/>
    <property type="project" value="InterPro"/>
</dbReference>
<keyword evidence="7" id="KW-0411">Iron-sulfur</keyword>
<feature type="compositionally biased region" description="Basic residues" evidence="10">
    <location>
        <begin position="295"/>
        <end position="307"/>
    </location>
</feature>
<sequence>METRGAKLQQQEASEKQSAGVLATPPMPITSEKSPTTGPRDLNFSETATSYPPNEGQNHNVGSHQAILLNPTLGFSPIHFENVLVLTNPTGMQKVASFARNDQPLALSNGKLLLSGSICHGDSHLHDRTFVGFCPNLRFTPEEAACTSNTKAIPVLLAPVTPTKGNKTNDSMEMHKEVEQLIRGRRKEDGETQCCTTVHHDSSKLVASATPDKGKEKEDNTREVITPVDVDLIRNGNSQGGDQSFEQSSFKKGTASQELGVKLPTHASVSSSFNQLDIKQDEEGISQGRELSSTTRKKGTRKRHRPKVLKDGLLTSKKPVTPQWVGKNRVDQTGKRSYMRKTRSSNCPNTPPDTPRDSGETSGTVSKSANQQTDNGTKFVRRKLNFAYESQPVDEYLEHAFTKSASQARGRCSTDSVTWGRAKLNVQLGAGLEVEVENSGTGIAFDLNRSINQVLEESIRLPEDRTPPLHRPSRRELLKKNWKYLARNTGNANSTDDFNFVGVSNLQNAKIQLKSDGDTDMMTLMQNDVAYKQVESNYSTYPTLSDTYLIQPLFSNIPRFPQGCKRRRTGIGHDGQFGQMAPRDFKLFSSADEQKLTPTTVSQSPDFMLSFGQTKRATKKRSKIPIRAHKSVLNVTTAGCDYSLETPESQHQACMESLFADAHVKMRTGKRTQRKRVHLKAISTLDQKHEVVHFLGQKPVGLTSTSEDLQKFDFHHLHIIPVQECLRRSNILEPFSTNQMSQAIVPYTNQMDNCMAVAAEPQYSLVSYGSSMMVPYTETYGEIKRKRPRAKVDLDGETNRVWKLLMGKMVSDAEGPDVDREMWWGEQRQVFCGRADSFIARMRLIQGDRHFSPWKGSVLDSVIGVFLTQNVSDHLSSSAFMALAAKFPFKSRTDNVENRMSTLTEEYGGIPSTDDIDSLFIYHIGDVEVNNMDKTNESTGINVKGDDLDSFCGQIVNARGREVEVSLKATNGRMEISTPIAENSESEAKRSLDDTVSSQTSVSSSVGSLNCTNHDTSFVGSAPHELLDIGLDGSVVSGSDSYASCQGHIQNSGVIVVQEICNQDTDGHMSSEKCSALDQESEKQRGIVDGLNSHGDPCQEISCTSNSQLNCSRHFSSCVPFVASESSDSDNIENVDVIKMKSISSLLSSDPGGNNTHNKLVQRSFKDSSMKTDSESEQQSSSMSDVIVSHDTCPSAIKQTSKSLVFSNADEAATILQQGEMKRYFQVVNSQHEVEFLAQKQHCQPQESFSNSCDDVKGNSVVTKAAEPDSKLQAFGLLEFPTEKLKGTPRVKKAKAESKKAKAFDWDSLRKEVCHNGYMSKRSKDRMDSLDWDAVRWSDVREISETIRERGMNNVLAERIKDFLNRLLKDHGSLDLEWLRNVPPDKAKDFLLSIRGLGLKSVECVRLLTLHQHAFPVDTNVGRICVRLGWVPLQPLPESLQLHLLELYPVLETIQKYLWPRLCTLDQRTLYELHYQMITFGKVFCTKSKPNCNACPMRGDCRHFASAFASARLALPGPEERRLVKSTLPNASETHHTIFDPMPLSQIEESCFLRGIRSTNEPIIEEPPSPEHEIQGTLENEIEEVLYEDPCEIPTINLNLEEFTQNLQNYMLENTEFQEGEMEKALVAITNEAASIPMPKLKNVKRLRTEHLVYELPDEHPLLEGLEPREYDDPCPYLLSIWSPGETAQSTEPPETCCDSQEMGRICNDMTCFACSCRREEQTQTVRGTLLIPCRTANRGSFPLNGTYFQVNEVFADHQSSHSPLVVPRRLLWNLPRRTVYFGTSIPTIFRGLTTDEIRFCFWRGFVCLRGIDRETRAPKPLSPRLHLAASHAQKKTPEKVGKKTQHKTASKS</sequence>
<keyword evidence="6" id="KW-0408">Iron</keyword>
<evidence type="ECO:0000256" key="5">
    <source>
        <dbReference type="ARBA" id="ARBA00022723"/>
    </source>
</evidence>
<feature type="compositionally biased region" description="Polar residues" evidence="10">
    <location>
        <begin position="235"/>
        <end position="252"/>
    </location>
</feature>
<feature type="region of interest" description="Disordered" evidence="10">
    <location>
        <begin position="977"/>
        <end position="1006"/>
    </location>
</feature>
<keyword evidence="5" id="KW-0479">Metal-binding</keyword>
<dbReference type="FunFam" id="1.10.1670.10:FF:000004">
    <property type="entry name" value="DNA glycosylase/AP lyase ROS1"/>
    <property type="match status" value="1"/>
</dbReference>
<dbReference type="InterPro" id="IPR028925">
    <property type="entry name" value="RRM_DME"/>
</dbReference>
<dbReference type="GO" id="GO:0141166">
    <property type="term" value="P:chromosomal 5-methylcytosine DNA demethylation pathway"/>
    <property type="evidence" value="ECO:0007669"/>
    <property type="project" value="InterPro"/>
</dbReference>
<dbReference type="Pfam" id="PF15629">
    <property type="entry name" value="Perm-CXXC"/>
    <property type="match status" value="1"/>
</dbReference>
<dbReference type="InterPro" id="IPR044811">
    <property type="entry name" value="DME/ROS1"/>
</dbReference>
<dbReference type="InterPro" id="IPR023170">
    <property type="entry name" value="HhH_base_excis_C"/>
</dbReference>
<proteinExistence type="inferred from homology"/>
<evidence type="ECO:0000256" key="1">
    <source>
        <dbReference type="ARBA" id="ARBA00001966"/>
    </source>
</evidence>
<feature type="region of interest" description="Disordered" evidence="10">
    <location>
        <begin position="280"/>
        <end position="378"/>
    </location>
</feature>
<feature type="compositionally biased region" description="Low complexity" evidence="10">
    <location>
        <begin position="994"/>
        <end position="1006"/>
    </location>
</feature>
<dbReference type="SMART" id="SM00478">
    <property type="entry name" value="ENDO3c"/>
    <property type="match status" value="1"/>
</dbReference>
<name>A0AAV8R4R3_ENSVE</name>
<dbReference type="GO" id="GO:0019104">
    <property type="term" value="F:DNA N-glycosylase activity"/>
    <property type="evidence" value="ECO:0007669"/>
    <property type="project" value="InterPro"/>
</dbReference>
<dbReference type="Proteomes" id="UP001222027">
    <property type="component" value="Unassembled WGS sequence"/>
</dbReference>
<feature type="region of interest" description="Disordered" evidence="10">
    <location>
        <begin position="233"/>
        <end position="252"/>
    </location>
</feature>
<dbReference type="Pfam" id="PF15628">
    <property type="entry name" value="RRM_DME"/>
    <property type="match status" value="1"/>
</dbReference>
<feature type="region of interest" description="Disordered" evidence="10">
    <location>
        <begin position="1146"/>
        <end position="1185"/>
    </location>
</feature>
<feature type="compositionally biased region" description="Basic residues" evidence="10">
    <location>
        <begin position="1843"/>
        <end position="1853"/>
    </location>
</feature>
<dbReference type="PANTHER" id="PTHR46213">
    <property type="entry name" value="TRANSCRIPTIONAL ACTIVATOR DEMETER"/>
    <property type="match status" value="1"/>
</dbReference>
<dbReference type="SMART" id="SM00525">
    <property type="entry name" value="FES"/>
    <property type="match status" value="1"/>
</dbReference>
<dbReference type="SUPFAM" id="SSF48150">
    <property type="entry name" value="DNA-glycosylase"/>
    <property type="match status" value="1"/>
</dbReference>
<evidence type="ECO:0000259" key="11">
    <source>
        <dbReference type="SMART" id="SM00478"/>
    </source>
</evidence>
<evidence type="ECO:0000256" key="9">
    <source>
        <dbReference type="ARBA" id="ARBA00023242"/>
    </source>
</evidence>
<dbReference type="GO" id="GO:0051539">
    <property type="term" value="F:4 iron, 4 sulfur cluster binding"/>
    <property type="evidence" value="ECO:0007669"/>
    <property type="project" value="UniProtKB-KW"/>
</dbReference>
<dbReference type="EMBL" id="JAQQAF010000004">
    <property type="protein sequence ID" value="KAJ8493379.1"/>
    <property type="molecule type" value="Genomic_DNA"/>
</dbReference>
<keyword evidence="4" id="KW-0004">4Fe-4S</keyword>
<dbReference type="GO" id="GO:0003677">
    <property type="term" value="F:DNA binding"/>
    <property type="evidence" value="ECO:0007669"/>
    <property type="project" value="UniProtKB-KW"/>
</dbReference>
<evidence type="ECO:0000256" key="6">
    <source>
        <dbReference type="ARBA" id="ARBA00023004"/>
    </source>
</evidence>
<accession>A0AAV8R4R3</accession>
<feature type="region of interest" description="Disordered" evidence="10">
    <location>
        <begin position="1820"/>
        <end position="1853"/>
    </location>
</feature>
<dbReference type="InterPro" id="IPR028924">
    <property type="entry name" value="Perm-CXXC"/>
</dbReference>
<dbReference type="InterPro" id="IPR003265">
    <property type="entry name" value="HhH-GPD_domain"/>
</dbReference>
<comment type="subcellular location">
    <subcellularLocation>
        <location evidence="2">Nucleus</location>
    </subcellularLocation>
</comment>
<organism evidence="12 13">
    <name type="scientific">Ensete ventricosum</name>
    <name type="common">Abyssinian banana</name>
    <name type="synonym">Musa ensete</name>
    <dbReference type="NCBI Taxonomy" id="4639"/>
    <lineage>
        <taxon>Eukaryota</taxon>
        <taxon>Viridiplantae</taxon>
        <taxon>Streptophyta</taxon>
        <taxon>Embryophyta</taxon>
        <taxon>Tracheophyta</taxon>
        <taxon>Spermatophyta</taxon>
        <taxon>Magnoliopsida</taxon>
        <taxon>Liliopsida</taxon>
        <taxon>Zingiberales</taxon>
        <taxon>Musaceae</taxon>
        <taxon>Ensete</taxon>
    </lineage>
</organism>
<dbReference type="GO" id="GO:0046872">
    <property type="term" value="F:metal ion binding"/>
    <property type="evidence" value="ECO:0007669"/>
    <property type="project" value="UniProtKB-KW"/>
</dbReference>
<dbReference type="CDD" id="cd00056">
    <property type="entry name" value="ENDO3c"/>
    <property type="match status" value="1"/>
</dbReference>
<evidence type="ECO:0000256" key="10">
    <source>
        <dbReference type="SAM" id="MobiDB-lite"/>
    </source>
</evidence>
<dbReference type="InterPro" id="IPR011257">
    <property type="entry name" value="DNA_glycosylase"/>
</dbReference>
<feature type="region of interest" description="Disordered" evidence="10">
    <location>
        <begin position="1"/>
        <end position="50"/>
    </location>
</feature>
<feature type="compositionally biased region" description="Polar residues" evidence="10">
    <location>
        <begin position="1151"/>
        <end position="1161"/>
    </location>
</feature>
<evidence type="ECO:0000256" key="3">
    <source>
        <dbReference type="ARBA" id="ARBA00005646"/>
    </source>
</evidence>
<evidence type="ECO:0000313" key="12">
    <source>
        <dbReference type="EMBL" id="KAJ8493379.1"/>
    </source>
</evidence>
<comment type="caution">
    <text evidence="12">The sequence shown here is derived from an EMBL/GenBank/DDBJ whole genome shotgun (WGS) entry which is preliminary data.</text>
</comment>
<dbReference type="GO" id="GO:0005634">
    <property type="term" value="C:nucleus"/>
    <property type="evidence" value="ECO:0007669"/>
    <property type="project" value="UniProtKB-SubCell"/>
</dbReference>
<feature type="domain" description="HhH-GPD" evidence="11">
    <location>
        <begin position="1319"/>
        <end position="1463"/>
    </location>
</feature>
<comment type="similarity">
    <text evidence="3">Belongs to the DNA glycosylase family. DEMETER subfamily.</text>
</comment>
<comment type="cofactor">
    <cofactor evidence="1">
        <name>[4Fe-4S] cluster</name>
        <dbReference type="ChEBI" id="CHEBI:49883"/>
    </cofactor>
</comment>
<dbReference type="Gene3D" id="1.10.1670.10">
    <property type="entry name" value="Helix-hairpin-Helix base-excision DNA repair enzymes (C-terminal)"/>
    <property type="match status" value="1"/>
</dbReference>